<dbReference type="EMBL" id="OMOQ01000001">
    <property type="protein sequence ID" value="SPH17436.1"/>
    <property type="molecule type" value="Genomic_DNA"/>
</dbReference>
<feature type="domain" description="PRC-barrel" evidence="1">
    <location>
        <begin position="11"/>
        <end position="85"/>
    </location>
</feature>
<dbReference type="PANTHER" id="PTHR36505:SF1">
    <property type="entry name" value="BLR1072 PROTEIN"/>
    <property type="match status" value="1"/>
</dbReference>
<dbReference type="InterPro" id="IPR027275">
    <property type="entry name" value="PRC-brl_dom"/>
</dbReference>
<gene>
    <name evidence="2" type="ORF">DEA8626_00958</name>
</gene>
<dbReference type="RefSeq" id="WP_108851883.1">
    <property type="nucleotide sequence ID" value="NZ_OMOQ01000001.1"/>
</dbReference>
<evidence type="ECO:0000313" key="3">
    <source>
        <dbReference type="Proteomes" id="UP000244924"/>
    </source>
</evidence>
<keyword evidence="3" id="KW-1185">Reference proteome</keyword>
<dbReference type="AlphaFoldDB" id="A0A2R8B486"/>
<reference evidence="2 3" key="1">
    <citation type="submission" date="2018-03" db="EMBL/GenBank/DDBJ databases">
        <authorList>
            <person name="Keele B.F."/>
        </authorList>
    </citation>
    <scope>NUCLEOTIDE SEQUENCE [LARGE SCALE GENOMIC DNA]</scope>
    <source>
        <strain evidence="2 3">CECT 8626</strain>
    </source>
</reference>
<accession>A0A2R8B486</accession>
<evidence type="ECO:0000313" key="2">
    <source>
        <dbReference type="EMBL" id="SPH17436.1"/>
    </source>
</evidence>
<organism evidence="2 3">
    <name type="scientific">Albidovulum aquaemixtae</name>
    <dbReference type="NCBI Taxonomy" id="1542388"/>
    <lineage>
        <taxon>Bacteria</taxon>
        <taxon>Pseudomonadati</taxon>
        <taxon>Pseudomonadota</taxon>
        <taxon>Alphaproteobacteria</taxon>
        <taxon>Rhodobacterales</taxon>
        <taxon>Paracoccaceae</taxon>
        <taxon>Albidovulum</taxon>
    </lineage>
</organism>
<dbReference type="InterPro" id="IPR011033">
    <property type="entry name" value="PRC_barrel-like_sf"/>
</dbReference>
<dbReference type="PANTHER" id="PTHR36505">
    <property type="entry name" value="BLR1072 PROTEIN"/>
    <property type="match status" value="1"/>
</dbReference>
<protein>
    <recommendedName>
        <fullName evidence="1">PRC-barrel domain-containing protein</fullName>
    </recommendedName>
</protein>
<proteinExistence type="predicted"/>
<evidence type="ECO:0000259" key="1">
    <source>
        <dbReference type="Pfam" id="PF05239"/>
    </source>
</evidence>
<dbReference type="OrthoDB" id="7274881at2"/>
<sequence length="121" mass="13512">MTEDLIATTETVRASSVTGTDVFNLQGDKIGTVDDIVIDKKSGAARYAVMSFGGFFGIGETYHPLPWEKLSYDSRLAGFVVDLDKQKLEAAPRFERGNDPDWRDPRFAADLRMYYGIPPML</sequence>
<name>A0A2R8B486_9RHOB</name>
<dbReference type="Pfam" id="PF05239">
    <property type="entry name" value="PRC"/>
    <property type="match status" value="1"/>
</dbReference>
<dbReference type="SUPFAM" id="SSF50346">
    <property type="entry name" value="PRC-barrel domain"/>
    <property type="match status" value="1"/>
</dbReference>
<dbReference type="Gene3D" id="2.30.30.240">
    <property type="entry name" value="PRC-barrel domain"/>
    <property type="match status" value="1"/>
</dbReference>
<dbReference type="Proteomes" id="UP000244924">
    <property type="component" value="Unassembled WGS sequence"/>
</dbReference>